<gene>
    <name evidence="1" type="ORF">BJ971_002181</name>
</gene>
<comment type="caution">
    <text evidence="1">The sequence shown here is derived from an EMBL/GenBank/DDBJ whole genome shotgun (WGS) entry which is preliminary data.</text>
</comment>
<sequence length="136" mass="14935">MRIDLDMISTLLSAAVIVCWQHRRTDRRPHCADLRRLLADGETICVYVSGYGSLAEQQLIRRGARDLAVRAAQSARRGPVHLRPTLARLADAADELARSATLPSGARRAAVQDRTVRALAAAIDHIWADLTSLSSR</sequence>
<evidence type="ECO:0000313" key="1">
    <source>
        <dbReference type="EMBL" id="MBB4761625.1"/>
    </source>
</evidence>
<accession>A0A7W7HVP6</accession>
<protein>
    <submittedName>
        <fullName evidence="1">Uncharacterized protein</fullName>
    </submittedName>
</protein>
<proteinExistence type="predicted"/>
<keyword evidence="2" id="KW-1185">Reference proteome</keyword>
<organism evidence="1 2">
    <name type="scientific">Actinoplanes digitatis</name>
    <dbReference type="NCBI Taxonomy" id="1868"/>
    <lineage>
        <taxon>Bacteria</taxon>
        <taxon>Bacillati</taxon>
        <taxon>Actinomycetota</taxon>
        <taxon>Actinomycetes</taxon>
        <taxon>Micromonosporales</taxon>
        <taxon>Micromonosporaceae</taxon>
        <taxon>Actinoplanes</taxon>
    </lineage>
</organism>
<evidence type="ECO:0000313" key="2">
    <source>
        <dbReference type="Proteomes" id="UP000578112"/>
    </source>
</evidence>
<dbReference type="RefSeq" id="WP_184992140.1">
    <property type="nucleotide sequence ID" value="NZ_BOMK01000001.1"/>
</dbReference>
<reference evidence="1 2" key="1">
    <citation type="submission" date="2020-08" db="EMBL/GenBank/DDBJ databases">
        <title>Sequencing the genomes of 1000 actinobacteria strains.</title>
        <authorList>
            <person name="Klenk H.-P."/>
        </authorList>
    </citation>
    <scope>NUCLEOTIDE SEQUENCE [LARGE SCALE GENOMIC DNA]</scope>
    <source>
        <strain evidence="1 2">DSM 43149</strain>
    </source>
</reference>
<dbReference type="Proteomes" id="UP000578112">
    <property type="component" value="Unassembled WGS sequence"/>
</dbReference>
<name>A0A7W7HVP6_9ACTN</name>
<dbReference type="AlphaFoldDB" id="A0A7W7HVP6"/>
<dbReference type="EMBL" id="JACHNH010000001">
    <property type="protein sequence ID" value="MBB4761625.1"/>
    <property type="molecule type" value="Genomic_DNA"/>
</dbReference>